<dbReference type="Proteomes" id="UP000789405">
    <property type="component" value="Unassembled WGS sequence"/>
</dbReference>
<name>A0A9N9I5X3_9GLOM</name>
<reference evidence="1" key="1">
    <citation type="submission" date="2021-06" db="EMBL/GenBank/DDBJ databases">
        <authorList>
            <person name="Kallberg Y."/>
            <person name="Tangrot J."/>
            <person name="Rosling A."/>
        </authorList>
    </citation>
    <scope>NUCLEOTIDE SEQUENCE</scope>
    <source>
        <strain evidence="1">MA453B</strain>
    </source>
</reference>
<feature type="non-terminal residue" evidence="1">
    <location>
        <position position="208"/>
    </location>
</feature>
<organism evidence="1 2">
    <name type="scientific">Dentiscutata erythropus</name>
    <dbReference type="NCBI Taxonomy" id="1348616"/>
    <lineage>
        <taxon>Eukaryota</taxon>
        <taxon>Fungi</taxon>
        <taxon>Fungi incertae sedis</taxon>
        <taxon>Mucoromycota</taxon>
        <taxon>Glomeromycotina</taxon>
        <taxon>Glomeromycetes</taxon>
        <taxon>Diversisporales</taxon>
        <taxon>Gigasporaceae</taxon>
        <taxon>Dentiscutata</taxon>
    </lineage>
</organism>
<keyword evidence="2" id="KW-1185">Reference proteome</keyword>
<evidence type="ECO:0000313" key="2">
    <source>
        <dbReference type="Proteomes" id="UP000789405"/>
    </source>
</evidence>
<sequence>MDSSSESMNYEDTLVSSSADINENNLDCVVIPEICSQKRKEYTGESSKNIDDYVSKLNSEEIKNARITDHNNDTPDISVGSSNIIIKKKAEAYIDNIRYGVYNIEMANGEACAAKVKTSDSTMALWRHLNIEHGYTKNSLNKKQTTITKVFETSLSKLHNTTEQAICNKAITEVIVVQNLSLFFIEEKMFKQFAKIVDSRWVVPGRRK</sequence>
<dbReference type="AlphaFoldDB" id="A0A9N9I5X3"/>
<protein>
    <submittedName>
        <fullName evidence="1">3136_t:CDS:1</fullName>
    </submittedName>
</protein>
<comment type="caution">
    <text evidence="1">The sequence shown here is derived from an EMBL/GenBank/DDBJ whole genome shotgun (WGS) entry which is preliminary data.</text>
</comment>
<dbReference type="OrthoDB" id="10057873at2759"/>
<proteinExistence type="predicted"/>
<accession>A0A9N9I5X3</accession>
<dbReference type="EMBL" id="CAJVPY010010811">
    <property type="protein sequence ID" value="CAG8721960.1"/>
    <property type="molecule type" value="Genomic_DNA"/>
</dbReference>
<evidence type="ECO:0000313" key="1">
    <source>
        <dbReference type="EMBL" id="CAG8721960.1"/>
    </source>
</evidence>
<gene>
    <name evidence="1" type="ORF">DERYTH_LOCUS14389</name>
</gene>